<evidence type="ECO:0000313" key="5">
    <source>
        <dbReference type="EMBL" id="TMU56518.1"/>
    </source>
</evidence>
<keyword evidence="2" id="KW-0732">Signal</keyword>
<sequence>MRNALILPLLLLFFHLGNSQVSITPEPSWIIKEKHDANAQTPENGVSGGTHVLLYTEQIHMDREEIYIKSVSKAVEYSGIQNISSVVADYDPTYQKLRFHRIDVIRNGEVINRLRQEDIQTARRETNAENYIYDGTISAFFNIPDVRNGDIVLYSYSKKGFNPIQKGKFSTSFVLNSTQPIDKISAHAFSKDQLHYQLINTELEPIHKVKAGVNHYAWTQEDVPAILLEEQTPSWYVQNATVLVTEYDSWSDVIAWGRDVFTFEEPLSKELQDVVSEIRNTNKKEGDRIRAALAFVQNEVRYLAIHSGIGGYKPNPPNKVMEQRFGDCKDKSVLFSAMLNNMSIEAYPTLVNTSLRKILPTLPPSSKVFDHCIVKVVDQNGSTLWYDPTLTDQAGAFDNVYMPDYRYGLVLDQNMTAMDTISDFRNNLVETFSTFRLDEMGKGAELEVRTNYYDGEADFMRAIFRNNSNDVIAKELMAFYTETYGSTSSLAPPTIIDDAAKNQFALLERYKLDSIWRPSLENTNHINLSIYPTNLTSVLTMPSQLERTTPFALSYPMVRKQHVKIMLPEYIRAQAESVTINSDYFYYDFSSNYDSSDNILTLDYYYKNQDDHVPASGFDAFYKDMVQLDQQIGYFIISNKSGESSVDSIAYNLGTLIGYAMAALIPIGLVVLVIVIVMNRKKKKQG</sequence>
<keyword evidence="1" id="KW-0812">Transmembrane</keyword>
<feature type="signal peptide" evidence="2">
    <location>
        <begin position="1"/>
        <end position="19"/>
    </location>
</feature>
<dbReference type="RefSeq" id="WP_138833053.1">
    <property type="nucleotide sequence ID" value="NZ_VCNI01000001.1"/>
</dbReference>
<dbReference type="Pfam" id="PF12969">
    <property type="entry name" value="DUF3857"/>
    <property type="match status" value="1"/>
</dbReference>
<keyword evidence="1" id="KW-0472">Membrane</keyword>
<dbReference type="EMBL" id="VCNI01000001">
    <property type="protein sequence ID" value="TMU56518.1"/>
    <property type="molecule type" value="Genomic_DNA"/>
</dbReference>
<keyword evidence="6" id="KW-1185">Reference proteome</keyword>
<proteinExistence type="predicted"/>
<feature type="domain" description="Transglutaminase-like" evidence="3">
    <location>
        <begin position="274"/>
        <end position="365"/>
    </location>
</feature>
<dbReference type="InterPro" id="IPR024618">
    <property type="entry name" value="DUF3857"/>
</dbReference>
<dbReference type="InterPro" id="IPR038765">
    <property type="entry name" value="Papain-like_cys_pep_sf"/>
</dbReference>
<comment type="caution">
    <text evidence="5">The sequence shown here is derived from an EMBL/GenBank/DDBJ whole genome shotgun (WGS) entry which is preliminary data.</text>
</comment>
<evidence type="ECO:0000256" key="1">
    <source>
        <dbReference type="SAM" id="Phobius"/>
    </source>
</evidence>
<dbReference type="Pfam" id="PF01841">
    <property type="entry name" value="Transglut_core"/>
    <property type="match status" value="1"/>
</dbReference>
<feature type="domain" description="DUF3857" evidence="4">
    <location>
        <begin position="64"/>
        <end position="226"/>
    </location>
</feature>
<reference evidence="5 6" key="1">
    <citation type="submission" date="2019-05" db="EMBL/GenBank/DDBJ databases">
        <title>Flagellimonas sp. AsT0115, sp. nov., isolated from a marine red algae, Asparagopsis taxiformis.</title>
        <authorList>
            <person name="Kim J."/>
            <person name="Jeong S.E."/>
            <person name="Jeon C.O."/>
        </authorList>
    </citation>
    <scope>NUCLEOTIDE SEQUENCE [LARGE SCALE GENOMIC DNA]</scope>
    <source>
        <strain evidence="5 6">AsT0115</strain>
    </source>
</reference>
<organism evidence="5 6">
    <name type="scientific">Flagellimonas algicola</name>
    <dbReference type="NCBI Taxonomy" id="2583815"/>
    <lineage>
        <taxon>Bacteria</taxon>
        <taxon>Pseudomonadati</taxon>
        <taxon>Bacteroidota</taxon>
        <taxon>Flavobacteriia</taxon>
        <taxon>Flavobacteriales</taxon>
        <taxon>Flavobacteriaceae</taxon>
        <taxon>Flagellimonas</taxon>
    </lineage>
</organism>
<dbReference type="SUPFAM" id="SSF54001">
    <property type="entry name" value="Cysteine proteinases"/>
    <property type="match status" value="1"/>
</dbReference>
<dbReference type="Gene3D" id="3.10.620.30">
    <property type="match status" value="1"/>
</dbReference>
<dbReference type="Proteomes" id="UP000751614">
    <property type="component" value="Unassembled WGS sequence"/>
</dbReference>
<feature type="chain" id="PRO_5046839405" evidence="2">
    <location>
        <begin position="20"/>
        <end position="686"/>
    </location>
</feature>
<evidence type="ECO:0000313" key="6">
    <source>
        <dbReference type="Proteomes" id="UP000751614"/>
    </source>
</evidence>
<keyword evidence="1" id="KW-1133">Transmembrane helix</keyword>
<protein>
    <submittedName>
        <fullName evidence="5">DUF3857 domain-containing protein</fullName>
    </submittedName>
</protein>
<evidence type="ECO:0000256" key="2">
    <source>
        <dbReference type="SAM" id="SignalP"/>
    </source>
</evidence>
<dbReference type="Gene3D" id="2.60.40.3140">
    <property type="match status" value="1"/>
</dbReference>
<feature type="transmembrane region" description="Helical" evidence="1">
    <location>
        <begin position="656"/>
        <end position="678"/>
    </location>
</feature>
<accession>A0ABY2WNF7</accession>
<evidence type="ECO:0000259" key="3">
    <source>
        <dbReference type="Pfam" id="PF01841"/>
    </source>
</evidence>
<evidence type="ECO:0000259" key="4">
    <source>
        <dbReference type="Pfam" id="PF12969"/>
    </source>
</evidence>
<dbReference type="InterPro" id="IPR002931">
    <property type="entry name" value="Transglutaminase-like"/>
</dbReference>
<gene>
    <name evidence="5" type="ORF">FGG15_02970</name>
</gene>
<name>A0ABY2WNF7_9FLAO</name>